<keyword evidence="2" id="KW-0328">Glycosyltransferase</keyword>
<feature type="non-terminal residue" evidence="4">
    <location>
        <position position="370"/>
    </location>
</feature>
<dbReference type="FunFam" id="3.40.50.2000:FF:000065">
    <property type="entry name" value="Glycosyltransferase"/>
    <property type="match status" value="1"/>
</dbReference>
<comment type="similarity">
    <text evidence="1">Belongs to the UDP-glycosyltransferase family.</text>
</comment>
<gene>
    <name evidence="4" type="ORF">RJ641_035973</name>
</gene>
<proteinExistence type="inferred from homology"/>
<dbReference type="SUPFAM" id="SSF53756">
    <property type="entry name" value="UDP-Glycosyltransferase/glycogen phosphorylase"/>
    <property type="match status" value="1"/>
</dbReference>
<accession>A0AAN8VJY1</accession>
<protein>
    <submittedName>
        <fullName evidence="4">Uncharacterized protein</fullName>
    </submittedName>
</protein>
<organism evidence="4 5">
    <name type="scientific">Dillenia turbinata</name>
    <dbReference type="NCBI Taxonomy" id="194707"/>
    <lineage>
        <taxon>Eukaryota</taxon>
        <taxon>Viridiplantae</taxon>
        <taxon>Streptophyta</taxon>
        <taxon>Embryophyta</taxon>
        <taxon>Tracheophyta</taxon>
        <taxon>Spermatophyta</taxon>
        <taxon>Magnoliopsida</taxon>
        <taxon>eudicotyledons</taxon>
        <taxon>Gunneridae</taxon>
        <taxon>Pentapetalae</taxon>
        <taxon>Dilleniales</taxon>
        <taxon>Dilleniaceae</taxon>
        <taxon>Dillenia</taxon>
    </lineage>
</organism>
<dbReference type="Proteomes" id="UP001370490">
    <property type="component" value="Unassembled WGS sequence"/>
</dbReference>
<dbReference type="GO" id="GO:0080044">
    <property type="term" value="F:quercetin 7-O-glucosyltransferase activity"/>
    <property type="evidence" value="ECO:0007669"/>
    <property type="project" value="TreeGrafter"/>
</dbReference>
<reference evidence="4 5" key="1">
    <citation type="submission" date="2023-12" db="EMBL/GenBank/DDBJ databases">
        <title>A high-quality genome assembly for Dillenia turbinata (Dilleniales).</title>
        <authorList>
            <person name="Chanderbali A."/>
        </authorList>
    </citation>
    <scope>NUCLEOTIDE SEQUENCE [LARGE SCALE GENOMIC DNA]</scope>
    <source>
        <strain evidence="4">LSX21</strain>
        <tissue evidence="4">Leaf</tissue>
    </source>
</reference>
<sequence>MDHQTPIPRILVFPLPIQGNLNCMLKLAELLCLSNLHVTFLNSHHNHARLLRYTNIQTRLSRYPGFRFETIADGLPNDHPRSGTRIMELVDAMRTVTKPLFEELLTRLVVEEGESPVTCLIVDGAIGFALDAAEKVGIKVIFARPISPCYLWTLHCLPQLIEAGELPLQGNGDMDRKITQVPSMETFLRARDLPSFFRESEPSDPLVAHMISETKQARRAYGFILNTFEDLEAPHFSLFRSHCPNIYTLGPIHALLESKLPRDTTSFGDCSSLWQENKICLSWLDTMPVKSVLYVSFGSLAMFTPEQILEIWHGLVNSEKALLSMLAATHHPNLPCRYSLATRNCFLSLATDRHRFFITLWLPTLLQSLE</sequence>
<dbReference type="PANTHER" id="PTHR11926:SF1392">
    <property type="entry name" value="GLYCOSYLTRANSFERASE"/>
    <property type="match status" value="1"/>
</dbReference>
<keyword evidence="5" id="KW-1185">Reference proteome</keyword>
<comment type="caution">
    <text evidence="4">The sequence shown here is derived from an EMBL/GenBank/DDBJ whole genome shotgun (WGS) entry which is preliminary data.</text>
</comment>
<name>A0AAN8VJY1_9MAGN</name>
<evidence type="ECO:0000256" key="2">
    <source>
        <dbReference type="ARBA" id="ARBA00022676"/>
    </source>
</evidence>
<dbReference type="GO" id="GO:0080043">
    <property type="term" value="F:quercetin 3-O-glucosyltransferase activity"/>
    <property type="evidence" value="ECO:0007669"/>
    <property type="project" value="TreeGrafter"/>
</dbReference>
<evidence type="ECO:0000313" key="4">
    <source>
        <dbReference type="EMBL" id="KAK6933079.1"/>
    </source>
</evidence>
<dbReference type="Gene3D" id="3.40.50.2000">
    <property type="entry name" value="Glycogen Phosphorylase B"/>
    <property type="match status" value="2"/>
</dbReference>
<dbReference type="EMBL" id="JBAMMX010000009">
    <property type="protein sequence ID" value="KAK6933079.1"/>
    <property type="molecule type" value="Genomic_DNA"/>
</dbReference>
<evidence type="ECO:0000256" key="3">
    <source>
        <dbReference type="ARBA" id="ARBA00022679"/>
    </source>
</evidence>
<dbReference type="PANTHER" id="PTHR11926">
    <property type="entry name" value="GLUCOSYL/GLUCURONOSYL TRANSFERASES"/>
    <property type="match status" value="1"/>
</dbReference>
<evidence type="ECO:0000256" key="1">
    <source>
        <dbReference type="ARBA" id="ARBA00009995"/>
    </source>
</evidence>
<evidence type="ECO:0000313" key="5">
    <source>
        <dbReference type="Proteomes" id="UP001370490"/>
    </source>
</evidence>
<keyword evidence="3" id="KW-0808">Transferase</keyword>
<dbReference type="AlphaFoldDB" id="A0AAN8VJY1"/>